<reference evidence="2 3" key="1">
    <citation type="submission" date="2021-06" db="EMBL/GenBank/DDBJ databases">
        <authorList>
            <person name="Kallberg Y."/>
            <person name="Tangrot J."/>
            <person name="Rosling A."/>
        </authorList>
    </citation>
    <scope>NUCLEOTIDE SEQUENCE [LARGE SCALE GENOMIC DNA]</scope>
    <source>
        <strain evidence="2 3">120-4 pot B 10/14</strain>
    </source>
</reference>
<evidence type="ECO:0000313" key="3">
    <source>
        <dbReference type="Proteomes" id="UP000789901"/>
    </source>
</evidence>
<evidence type="ECO:0000313" key="2">
    <source>
        <dbReference type="EMBL" id="CAG8830174.1"/>
    </source>
</evidence>
<name>A0ABN7WHD6_GIGMA</name>
<feature type="compositionally biased region" description="Polar residues" evidence="1">
    <location>
        <begin position="30"/>
        <end position="39"/>
    </location>
</feature>
<feature type="region of interest" description="Disordered" evidence="1">
    <location>
        <begin position="1"/>
        <end position="39"/>
    </location>
</feature>
<sequence length="39" mass="4584">FKNLKKENATRANEIEEKNFFEKSPVTMHRNGQNTNCTN</sequence>
<accession>A0ABN7WHD6</accession>
<feature type="non-terminal residue" evidence="2">
    <location>
        <position position="1"/>
    </location>
</feature>
<gene>
    <name evidence="2" type="ORF">GMARGA_LOCUS30230</name>
</gene>
<feature type="compositionally biased region" description="Basic and acidic residues" evidence="1">
    <location>
        <begin position="1"/>
        <end position="21"/>
    </location>
</feature>
<keyword evidence="3" id="KW-1185">Reference proteome</keyword>
<organism evidence="2 3">
    <name type="scientific">Gigaspora margarita</name>
    <dbReference type="NCBI Taxonomy" id="4874"/>
    <lineage>
        <taxon>Eukaryota</taxon>
        <taxon>Fungi</taxon>
        <taxon>Fungi incertae sedis</taxon>
        <taxon>Mucoromycota</taxon>
        <taxon>Glomeromycotina</taxon>
        <taxon>Glomeromycetes</taxon>
        <taxon>Diversisporales</taxon>
        <taxon>Gigasporaceae</taxon>
        <taxon>Gigaspora</taxon>
    </lineage>
</organism>
<protein>
    <submittedName>
        <fullName evidence="2">2755_t:CDS:1</fullName>
    </submittedName>
</protein>
<evidence type="ECO:0000256" key="1">
    <source>
        <dbReference type="SAM" id="MobiDB-lite"/>
    </source>
</evidence>
<dbReference type="EMBL" id="CAJVQB010042177">
    <property type="protein sequence ID" value="CAG8830174.1"/>
    <property type="molecule type" value="Genomic_DNA"/>
</dbReference>
<dbReference type="Proteomes" id="UP000789901">
    <property type="component" value="Unassembled WGS sequence"/>
</dbReference>
<proteinExistence type="predicted"/>
<comment type="caution">
    <text evidence="2">The sequence shown here is derived from an EMBL/GenBank/DDBJ whole genome shotgun (WGS) entry which is preliminary data.</text>
</comment>